<evidence type="ECO:0000256" key="2">
    <source>
        <dbReference type="ARBA" id="ARBA00023002"/>
    </source>
</evidence>
<dbReference type="Gene3D" id="3.40.50.360">
    <property type="match status" value="1"/>
</dbReference>
<dbReference type="PANTHER" id="PTHR10204:SF34">
    <property type="entry name" value="NAD(P)H DEHYDROGENASE [QUINONE] 1 ISOFORM 1"/>
    <property type="match status" value="1"/>
</dbReference>
<dbReference type="InterPro" id="IPR003680">
    <property type="entry name" value="Flavodoxin_fold"/>
</dbReference>
<dbReference type="RefSeq" id="WP_018370886.1">
    <property type="nucleotide sequence ID" value="NZ_UHFR01000005.1"/>
</dbReference>
<proteinExistence type="inferred from homology"/>
<dbReference type="GO" id="GO:0003955">
    <property type="term" value="F:NAD(P)H dehydrogenase (quinone) activity"/>
    <property type="evidence" value="ECO:0007669"/>
    <property type="project" value="TreeGrafter"/>
</dbReference>
<name>A0A380L2B4_9STRE</name>
<dbReference type="OrthoDB" id="9798454at2"/>
<dbReference type="Proteomes" id="UP000254634">
    <property type="component" value="Unassembled WGS sequence"/>
</dbReference>
<dbReference type="EC" id="1.6.99.-" evidence="4"/>
<evidence type="ECO:0000313" key="5">
    <source>
        <dbReference type="Proteomes" id="UP000254634"/>
    </source>
</evidence>
<comment type="similarity">
    <text evidence="1">Belongs to the NAD(P)H dehydrogenase (quinone) family.</text>
</comment>
<accession>A0A380L2B4</accession>
<reference evidence="4" key="1">
    <citation type="submission" date="2018-06" db="EMBL/GenBank/DDBJ databases">
        <authorList>
            <consortium name="Pathogen Informatics"/>
            <person name="Doyle S."/>
        </authorList>
    </citation>
    <scope>NUCLEOTIDE SEQUENCE [LARGE SCALE GENOMIC DNA]</scope>
    <source>
        <strain evidence="4">NCTC13765</strain>
    </source>
</reference>
<gene>
    <name evidence="4" type="ORF">NCTC13765_02011</name>
</gene>
<organism evidence="4 5">
    <name type="scientific">Streptococcus massiliensis</name>
    <dbReference type="NCBI Taxonomy" id="313439"/>
    <lineage>
        <taxon>Bacteria</taxon>
        <taxon>Bacillati</taxon>
        <taxon>Bacillota</taxon>
        <taxon>Bacilli</taxon>
        <taxon>Lactobacillales</taxon>
        <taxon>Streptococcaceae</taxon>
        <taxon>Streptococcus</taxon>
    </lineage>
</organism>
<dbReference type="GO" id="GO:0005829">
    <property type="term" value="C:cytosol"/>
    <property type="evidence" value="ECO:0007669"/>
    <property type="project" value="TreeGrafter"/>
</dbReference>
<dbReference type="STRING" id="1123307.GCA_000380065_00204"/>
<evidence type="ECO:0000313" key="4">
    <source>
        <dbReference type="EMBL" id="SUN77485.1"/>
    </source>
</evidence>
<dbReference type="InterPro" id="IPR029039">
    <property type="entry name" value="Flavoprotein-like_sf"/>
</dbReference>
<keyword evidence="5" id="KW-1185">Reference proteome</keyword>
<sequence>MLTTIIYAHPYDKSFNHAILETVTQKLKKQGQTYQVLDLYADGFNPVYKAEELALFSKGKAVDPLVQHYQEVLNKSNRLILIFPIWWYDVPAIVKGFFDKVFLKTYSYHEEKSGLLTGHLTHIEEALILTTSTGPTWYLKIFGGNVIQKAVLNNTFKTVGIGNKSRKWFNVGRIARITDDKRRETLGKIADLV</sequence>
<dbReference type="SUPFAM" id="SSF52218">
    <property type="entry name" value="Flavoproteins"/>
    <property type="match status" value="1"/>
</dbReference>
<evidence type="ECO:0000259" key="3">
    <source>
        <dbReference type="Pfam" id="PF02525"/>
    </source>
</evidence>
<dbReference type="EMBL" id="UHFR01000005">
    <property type="protein sequence ID" value="SUN77485.1"/>
    <property type="molecule type" value="Genomic_DNA"/>
</dbReference>
<dbReference type="InterPro" id="IPR051545">
    <property type="entry name" value="NAD(P)H_dehydrogenase_qn"/>
</dbReference>
<dbReference type="PANTHER" id="PTHR10204">
    <property type="entry name" value="NAD P H OXIDOREDUCTASE-RELATED"/>
    <property type="match status" value="1"/>
</dbReference>
<dbReference type="Pfam" id="PF02525">
    <property type="entry name" value="Flavodoxin_2"/>
    <property type="match status" value="1"/>
</dbReference>
<keyword evidence="2 4" id="KW-0560">Oxidoreductase</keyword>
<feature type="domain" description="Flavodoxin-like fold" evidence="3">
    <location>
        <begin position="3"/>
        <end position="161"/>
    </location>
</feature>
<evidence type="ECO:0000256" key="1">
    <source>
        <dbReference type="ARBA" id="ARBA00006252"/>
    </source>
</evidence>
<dbReference type="AlphaFoldDB" id="A0A380L2B4"/>
<protein>
    <submittedName>
        <fullName evidence="4">NADPH-quinone reductase</fullName>
        <ecNumber evidence="4">1.6.99.-</ecNumber>
    </submittedName>
</protein>